<sequence length="452" mass="51646">MSYRMLIVDDEEDIREGLTDFVDWSSLGYTVVARLEDGQDAIAYIRSHPVDVILTDIKMTFVSGLELAKYVYDHQYDIKMILISGYKEFEFAQQAVNYQVAHYLLKPTRLEEINRVFRDVKVLLDKEKAEKERTNAIQSRNEEMMSVLQRQFFIDLTVGALQDREELERRLQLIGLPVEPESTPCCLYDLSFSQHESDFQENQDDQTHNANRLFRFIQHIYKNEIEGILYTPLCTSAASIQIAALDVSGGTQEKALIEKIILQFETAKSRIRATFGMDTTVENMQFYPHLMEIAARNPIQAAPSPAATSFLLAADAAGTGAGARAGTGAGHLADLPATAPADSLVIHKAKLYIQAMYDKEISLEDVAEHVYLSPVYFSRHFKKQTGRNFTDYLTEVRMIRAMEYLRLPQYKVYEIGAIIGYKSTKYFFKLFKQYAGCTPTEYRNNLQDGTRR</sequence>
<dbReference type="Pfam" id="PF12833">
    <property type="entry name" value="HTH_18"/>
    <property type="match status" value="1"/>
</dbReference>
<dbReference type="SUPFAM" id="SSF52172">
    <property type="entry name" value="CheY-like"/>
    <property type="match status" value="1"/>
</dbReference>
<feature type="modified residue" description="4-aspartylphosphate" evidence="8">
    <location>
        <position position="56"/>
    </location>
</feature>
<dbReference type="PANTHER" id="PTHR42713:SF3">
    <property type="entry name" value="TRANSCRIPTIONAL REGULATORY PROTEIN HPTR"/>
    <property type="match status" value="1"/>
</dbReference>
<evidence type="ECO:0000259" key="10">
    <source>
        <dbReference type="PROSITE" id="PS50110"/>
    </source>
</evidence>
<gene>
    <name evidence="11" type="ORF">J2Z66_003282</name>
</gene>
<keyword evidence="5" id="KW-0805">Transcription regulation</keyword>
<dbReference type="SMART" id="SM00342">
    <property type="entry name" value="HTH_ARAC"/>
    <property type="match status" value="1"/>
</dbReference>
<evidence type="ECO:0000313" key="11">
    <source>
        <dbReference type="EMBL" id="MBP1991675.1"/>
    </source>
</evidence>
<dbReference type="InterPro" id="IPR020449">
    <property type="entry name" value="Tscrpt_reg_AraC-type_HTH"/>
</dbReference>
<keyword evidence="6" id="KW-0238">DNA-binding</keyword>
<dbReference type="InterPro" id="IPR011006">
    <property type="entry name" value="CheY-like_superfamily"/>
</dbReference>
<dbReference type="PROSITE" id="PS50110">
    <property type="entry name" value="RESPONSE_REGULATORY"/>
    <property type="match status" value="1"/>
</dbReference>
<evidence type="ECO:0000256" key="6">
    <source>
        <dbReference type="ARBA" id="ARBA00023125"/>
    </source>
</evidence>
<evidence type="ECO:0000256" key="1">
    <source>
        <dbReference type="ARBA" id="ARBA00004496"/>
    </source>
</evidence>
<dbReference type="CDD" id="cd17536">
    <property type="entry name" value="REC_YesN-like"/>
    <property type="match status" value="1"/>
</dbReference>
<feature type="domain" description="Response regulatory" evidence="10">
    <location>
        <begin position="4"/>
        <end position="121"/>
    </location>
</feature>
<name>A0ABS4IX65_9BACL</name>
<dbReference type="EMBL" id="JAGGLB010000010">
    <property type="protein sequence ID" value="MBP1991675.1"/>
    <property type="molecule type" value="Genomic_DNA"/>
</dbReference>
<keyword evidence="4" id="KW-0902">Two-component regulatory system</keyword>
<dbReference type="InterPro" id="IPR018060">
    <property type="entry name" value="HTH_AraC"/>
</dbReference>
<dbReference type="Pfam" id="PF00072">
    <property type="entry name" value="Response_reg"/>
    <property type="match status" value="1"/>
</dbReference>
<keyword evidence="2" id="KW-0963">Cytoplasm</keyword>
<evidence type="ECO:0000256" key="8">
    <source>
        <dbReference type="PROSITE-ProRule" id="PRU00169"/>
    </source>
</evidence>
<dbReference type="InterPro" id="IPR001789">
    <property type="entry name" value="Sig_transdc_resp-reg_receiver"/>
</dbReference>
<dbReference type="PRINTS" id="PR00032">
    <property type="entry name" value="HTHARAC"/>
</dbReference>
<keyword evidence="12" id="KW-1185">Reference proteome</keyword>
<evidence type="ECO:0000256" key="5">
    <source>
        <dbReference type="ARBA" id="ARBA00023015"/>
    </source>
</evidence>
<proteinExistence type="predicted"/>
<organism evidence="11 12">
    <name type="scientific">Paenibacillus eucommiae</name>
    <dbReference type="NCBI Taxonomy" id="1355755"/>
    <lineage>
        <taxon>Bacteria</taxon>
        <taxon>Bacillati</taxon>
        <taxon>Bacillota</taxon>
        <taxon>Bacilli</taxon>
        <taxon>Bacillales</taxon>
        <taxon>Paenibacillaceae</taxon>
        <taxon>Paenibacillus</taxon>
    </lineage>
</organism>
<dbReference type="PANTHER" id="PTHR42713">
    <property type="entry name" value="HISTIDINE KINASE-RELATED"/>
    <property type="match status" value="1"/>
</dbReference>
<accession>A0ABS4IX65</accession>
<evidence type="ECO:0000313" key="12">
    <source>
        <dbReference type="Proteomes" id="UP001519287"/>
    </source>
</evidence>
<dbReference type="InterPro" id="IPR009057">
    <property type="entry name" value="Homeodomain-like_sf"/>
</dbReference>
<protein>
    <submittedName>
        <fullName evidence="11">Two-component system response regulator YesN</fullName>
    </submittedName>
</protein>
<evidence type="ECO:0000256" key="4">
    <source>
        <dbReference type="ARBA" id="ARBA00023012"/>
    </source>
</evidence>
<keyword evidence="7" id="KW-0804">Transcription</keyword>
<dbReference type="Proteomes" id="UP001519287">
    <property type="component" value="Unassembled WGS sequence"/>
</dbReference>
<dbReference type="RefSeq" id="WP_209972417.1">
    <property type="nucleotide sequence ID" value="NZ_JAGGLB010000010.1"/>
</dbReference>
<dbReference type="InterPro" id="IPR018062">
    <property type="entry name" value="HTH_AraC-typ_CS"/>
</dbReference>
<evidence type="ECO:0000256" key="3">
    <source>
        <dbReference type="ARBA" id="ARBA00022553"/>
    </source>
</evidence>
<dbReference type="SUPFAM" id="SSF46689">
    <property type="entry name" value="Homeodomain-like"/>
    <property type="match status" value="2"/>
</dbReference>
<comment type="caution">
    <text evidence="11">The sequence shown here is derived from an EMBL/GenBank/DDBJ whole genome shotgun (WGS) entry which is preliminary data.</text>
</comment>
<evidence type="ECO:0000259" key="9">
    <source>
        <dbReference type="PROSITE" id="PS01124"/>
    </source>
</evidence>
<dbReference type="InterPro" id="IPR051552">
    <property type="entry name" value="HptR"/>
</dbReference>
<dbReference type="Gene3D" id="1.10.10.60">
    <property type="entry name" value="Homeodomain-like"/>
    <property type="match status" value="2"/>
</dbReference>
<keyword evidence="3 8" id="KW-0597">Phosphoprotein</keyword>
<evidence type="ECO:0000256" key="7">
    <source>
        <dbReference type="ARBA" id="ARBA00023163"/>
    </source>
</evidence>
<comment type="subcellular location">
    <subcellularLocation>
        <location evidence="1">Cytoplasm</location>
    </subcellularLocation>
</comment>
<reference evidence="11 12" key="1">
    <citation type="submission" date="2021-03" db="EMBL/GenBank/DDBJ databases">
        <title>Genomic Encyclopedia of Type Strains, Phase IV (KMG-IV): sequencing the most valuable type-strain genomes for metagenomic binning, comparative biology and taxonomic classification.</title>
        <authorList>
            <person name="Goeker M."/>
        </authorList>
    </citation>
    <scope>NUCLEOTIDE SEQUENCE [LARGE SCALE GENOMIC DNA]</scope>
    <source>
        <strain evidence="11 12">DSM 26048</strain>
    </source>
</reference>
<feature type="domain" description="HTH araC/xylS-type" evidence="9">
    <location>
        <begin position="347"/>
        <end position="445"/>
    </location>
</feature>
<dbReference type="SMART" id="SM00448">
    <property type="entry name" value="REC"/>
    <property type="match status" value="1"/>
</dbReference>
<dbReference type="PROSITE" id="PS00041">
    <property type="entry name" value="HTH_ARAC_FAMILY_1"/>
    <property type="match status" value="1"/>
</dbReference>
<dbReference type="Gene3D" id="3.40.50.2300">
    <property type="match status" value="1"/>
</dbReference>
<evidence type="ECO:0000256" key="2">
    <source>
        <dbReference type="ARBA" id="ARBA00022490"/>
    </source>
</evidence>
<dbReference type="PROSITE" id="PS01124">
    <property type="entry name" value="HTH_ARAC_FAMILY_2"/>
    <property type="match status" value="1"/>
</dbReference>